<dbReference type="InterPro" id="IPR032675">
    <property type="entry name" value="LRR_dom_sf"/>
</dbReference>
<dbReference type="Pfam" id="PF13855">
    <property type="entry name" value="LRR_8"/>
    <property type="match status" value="1"/>
</dbReference>
<dbReference type="GO" id="GO:0005886">
    <property type="term" value="C:plasma membrane"/>
    <property type="evidence" value="ECO:0007669"/>
    <property type="project" value="UniProtKB-SubCell"/>
</dbReference>
<accession>A0AAW1GXW3</accession>
<feature type="domain" description="Leucine-rich repeat-containing N-terminal plant-type" evidence="12">
    <location>
        <begin position="34"/>
        <end position="90"/>
    </location>
</feature>
<organism evidence="13 14">
    <name type="scientific">Saponaria officinalis</name>
    <name type="common">Common soapwort</name>
    <name type="synonym">Lychnis saponaria</name>
    <dbReference type="NCBI Taxonomy" id="3572"/>
    <lineage>
        <taxon>Eukaryota</taxon>
        <taxon>Viridiplantae</taxon>
        <taxon>Streptophyta</taxon>
        <taxon>Embryophyta</taxon>
        <taxon>Tracheophyta</taxon>
        <taxon>Spermatophyta</taxon>
        <taxon>Magnoliopsida</taxon>
        <taxon>eudicotyledons</taxon>
        <taxon>Gunneridae</taxon>
        <taxon>Pentapetalae</taxon>
        <taxon>Caryophyllales</taxon>
        <taxon>Caryophyllaceae</taxon>
        <taxon>Caryophylleae</taxon>
        <taxon>Saponaria</taxon>
    </lineage>
</organism>
<evidence type="ECO:0000256" key="2">
    <source>
        <dbReference type="ARBA" id="ARBA00009592"/>
    </source>
</evidence>
<dbReference type="InterPro" id="IPR003591">
    <property type="entry name" value="Leu-rich_rpt_typical-subtyp"/>
</dbReference>
<dbReference type="SUPFAM" id="SSF52058">
    <property type="entry name" value="L domain-like"/>
    <property type="match status" value="3"/>
</dbReference>
<evidence type="ECO:0000256" key="10">
    <source>
        <dbReference type="ARBA" id="ARBA00023180"/>
    </source>
</evidence>
<keyword evidence="5" id="KW-0812">Transmembrane</keyword>
<evidence type="ECO:0000256" key="3">
    <source>
        <dbReference type="ARBA" id="ARBA00022475"/>
    </source>
</evidence>
<keyword evidence="6 11" id="KW-0732">Signal</keyword>
<feature type="signal peptide" evidence="11">
    <location>
        <begin position="1"/>
        <end position="22"/>
    </location>
</feature>
<feature type="chain" id="PRO_5043329307" description="Leucine-rich repeat-containing N-terminal plant-type domain-containing protein" evidence="11">
    <location>
        <begin position="23"/>
        <end position="1005"/>
    </location>
</feature>
<keyword evidence="8" id="KW-1133">Transmembrane helix</keyword>
<comment type="caution">
    <text evidence="13">The sequence shown here is derived from an EMBL/GenBank/DDBJ whole genome shotgun (WGS) entry which is preliminary data.</text>
</comment>
<dbReference type="Pfam" id="PF00560">
    <property type="entry name" value="LRR_1"/>
    <property type="match status" value="6"/>
</dbReference>
<dbReference type="InterPro" id="IPR046956">
    <property type="entry name" value="RLP23-like"/>
</dbReference>
<keyword evidence="9" id="KW-0472">Membrane</keyword>
<evidence type="ECO:0000313" key="13">
    <source>
        <dbReference type="EMBL" id="KAK9669646.1"/>
    </source>
</evidence>
<evidence type="ECO:0000256" key="1">
    <source>
        <dbReference type="ARBA" id="ARBA00004251"/>
    </source>
</evidence>
<comment type="similarity">
    <text evidence="2">Belongs to the RLP family.</text>
</comment>
<keyword evidence="4" id="KW-0433">Leucine-rich repeat</keyword>
<dbReference type="PANTHER" id="PTHR48061">
    <property type="entry name" value="LEUCINE-RICH REPEAT RECEPTOR PROTEIN KINASE EMS1-LIKE-RELATED"/>
    <property type="match status" value="1"/>
</dbReference>
<evidence type="ECO:0000256" key="9">
    <source>
        <dbReference type="ARBA" id="ARBA00023136"/>
    </source>
</evidence>
<reference evidence="13" key="1">
    <citation type="submission" date="2024-03" db="EMBL/GenBank/DDBJ databases">
        <title>WGS assembly of Saponaria officinalis var. Norfolk2.</title>
        <authorList>
            <person name="Jenkins J."/>
            <person name="Shu S."/>
            <person name="Grimwood J."/>
            <person name="Barry K."/>
            <person name="Goodstein D."/>
            <person name="Schmutz J."/>
            <person name="Leebens-Mack J."/>
            <person name="Osbourn A."/>
        </authorList>
    </citation>
    <scope>NUCLEOTIDE SEQUENCE [LARGE SCALE GENOMIC DNA]</scope>
    <source>
        <strain evidence="13">JIC</strain>
    </source>
</reference>
<dbReference type="Gene3D" id="3.80.10.10">
    <property type="entry name" value="Ribonuclease Inhibitor"/>
    <property type="match status" value="3"/>
</dbReference>
<keyword evidence="14" id="KW-1185">Reference proteome</keyword>
<keyword evidence="3" id="KW-1003">Cell membrane</keyword>
<dbReference type="SMART" id="SM00369">
    <property type="entry name" value="LRR_TYP"/>
    <property type="match status" value="8"/>
</dbReference>
<dbReference type="FunFam" id="3.80.10.10:FF:000095">
    <property type="entry name" value="LRR receptor-like serine/threonine-protein kinase GSO1"/>
    <property type="match status" value="2"/>
</dbReference>
<proteinExistence type="inferred from homology"/>
<evidence type="ECO:0000256" key="5">
    <source>
        <dbReference type="ARBA" id="ARBA00022692"/>
    </source>
</evidence>
<evidence type="ECO:0000256" key="11">
    <source>
        <dbReference type="SAM" id="SignalP"/>
    </source>
</evidence>
<dbReference type="PANTHER" id="PTHR48061:SF12">
    <property type="entry name" value="DISEASE RESISTANCE LIKE PROTEIN"/>
    <property type="match status" value="1"/>
</dbReference>
<gene>
    <name evidence="13" type="ORF">RND81_13G145800</name>
</gene>
<evidence type="ECO:0000259" key="12">
    <source>
        <dbReference type="Pfam" id="PF08263"/>
    </source>
</evidence>
<evidence type="ECO:0000256" key="6">
    <source>
        <dbReference type="ARBA" id="ARBA00022729"/>
    </source>
</evidence>
<dbReference type="AlphaFoldDB" id="A0AAW1GXW3"/>
<dbReference type="FunFam" id="3.80.10.10:FF:000111">
    <property type="entry name" value="LRR receptor-like serine/threonine-protein kinase ERECTA"/>
    <property type="match status" value="1"/>
</dbReference>
<name>A0AAW1GXW3_SAPOF</name>
<dbReference type="InterPro" id="IPR013210">
    <property type="entry name" value="LRR_N_plant-typ"/>
</dbReference>
<dbReference type="InterPro" id="IPR001611">
    <property type="entry name" value="Leu-rich_rpt"/>
</dbReference>
<dbReference type="Proteomes" id="UP001443914">
    <property type="component" value="Unassembled WGS sequence"/>
</dbReference>
<protein>
    <recommendedName>
        <fullName evidence="12">Leucine-rich repeat-containing N-terminal plant-type domain-containing protein</fullName>
    </recommendedName>
</protein>
<evidence type="ECO:0000313" key="14">
    <source>
        <dbReference type="Proteomes" id="UP001443914"/>
    </source>
</evidence>
<evidence type="ECO:0000256" key="8">
    <source>
        <dbReference type="ARBA" id="ARBA00022989"/>
    </source>
</evidence>
<keyword evidence="10" id="KW-0325">Glycoprotein</keyword>
<dbReference type="Pfam" id="PF08263">
    <property type="entry name" value="LRRNT_2"/>
    <property type="match status" value="1"/>
</dbReference>
<evidence type="ECO:0000256" key="7">
    <source>
        <dbReference type="ARBA" id="ARBA00022737"/>
    </source>
</evidence>
<dbReference type="EMBL" id="JBDFQZ010000013">
    <property type="protein sequence ID" value="KAK9669646.1"/>
    <property type="molecule type" value="Genomic_DNA"/>
</dbReference>
<sequence length="1005" mass="111148">MDVLMYLITLFAVSSNVITVHATSVSSLQPSCPDHERLALLQFKNSFDIDCPPVSPYGYLGIIPYAKLKSWVGGQGANANCCSWDGVFCNSKTGHVIGLNLTASCISGTFPPNSTIFNLSYLRKLVLNYNDFNYSRIPSELGQLSKLRVLGLFDSTFSGQIPVEISTLSKLTQLELGDDLTETQLLKLQNPSLEKLVQNLTNLQELFLANVDVSSTVPTILQNLTTLKHISMYGCNLQGELPPNLFGLPQLETLDMSSNHDISGSIPKFQSHSPLTFISLLGTSLSGEIPASIGGLARLEGLELSVCQLSGNIPSSLGNLTNLSRLNLAENDFTGVIPSSIANLTNLQGLYLSELNVMPGKLISNFAKLRKLTVVGLSGMKLGAMPFFANTTEIRELYLSNIQVTGQLPQWFANLTQLQILDLGGNHLEGPIPQWFAQLTNLQGLDLSYNNLFGNLATFSGLENLSFLILSGLNLTFSPTSQPNSYQFKLQLLALVSCNLTEFPEFLRDQTKLESLQLGQNHINGSIPQWFVNTSKESLLSFELSDNNLTGFEQPVTVLPWNRLEVFDISGNTFQGGLPIPPVSIQNYDVSNNLFTGVVPKQICMARSPIKLDLSNNNLSSQPIPHCIGDQLGDSLQVLNLRGNKFHGNIPRSFTSYCTLKMINLSENQLEGDLPRSLANCTLLEVLDVGNNRINDTFPSWLGSLPNLRVLVQSHNKFHGSISAEDSGPHFCCLRIIDLSHNLYTGDLPSSYLRNWSNMMAVDEKQSNSYDTQRTSVLELGGGKYVFMENFEYSMTITSKGSDRLYSKILKVFRVIDFSSNNFEGKIPDVIDKLKGLQALNLSNNHLEGRIPASVANMTDLESLDLSKNMLFGEIPTELPQLTSLEVFDVSYNQLEGPIPQGNQFDTFLSSSYEGNPRLCGIPLSKKCQNVDAQASPTMTNDVTNEDSKLIDWIIRSSGCVSGFIIGAIVTKLFITDKYHEWFMETFQRRPKRKVRRASRHQRRS</sequence>
<evidence type="ECO:0000256" key="4">
    <source>
        <dbReference type="ARBA" id="ARBA00022614"/>
    </source>
</evidence>
<comment type="subcellular location">
    <subcellularLocation>
        <location evidence="1">Cell membrane</location>
        <topology evidence="1">Single-pass type I membrane protein</topology>
    </subcellularLocation>
</comment>
<keyword evidence="7" id="KW-0677">Repeat</keyword>